<evidence type="ECO:0000256" key="6">
    <source>
        <dbReference type="SAM" id="MobiDB-lite"/>
    </source>
</evidence>
<feature type="transmembrane region" description="Helical" evidence="7">
    <location>
        <begin position="288"/>
        <end position="316"/>
    </location>
</feature>
<dbReference type="AlphaFoldDB" id="A0A285N5K3"/>
<feature type="transmembrane region" description="Helical" evidence="7">
    <location>
        <begin position="7"/>
        <end position="40"/>
    </location>
</feature>
<dbReference type="EMBL" id="OBEJ01000001">
    <property type="protein sequence ID" value="SNZ04709.1"/>
    <property type="molecule type" value="Genomic_DNA"/>
</dbReference>
<keyword evidence="9" id="KW-1185">Reference proteome</keyword>
<accession>A0A285N5K3</accession>
<evidence type="ECO:0000256" key="3">
    <source>
        <dbReference type="ARBA" id="ARBA00022692"/>
    </source>
</evidence>
<dbReference type="Proteomes" id="UP000219453">
    <property type="component" value="Unassembled WGS sequence"/>
</dbReference>
<evidence type="ECO:0000256" key="1">
    <source>
        <dbReference type="ARBA" id="ARBA00004141"/>
    </source>
</evidence>
<feature type="region of interest" description="Disordered" evidence="6">
    <location>
        <begin position="334"/>
        <end position="388"/>
    </location>
</feature>
<protein>
    <submittedName>
        <fullName evidence="8">Predicted PurR-regulated permease PerM</fullName>
    </submittedName>
</protein>
<evidence type="ECO:0000256" key="2">
    <source>
        <dbReference type="ARBA" id="ARBA00009773"/>
    </source>
</evidence>
<dbReference type="InterPro" id="IPR002549">
    <property type="entry name" value="AI-2E-like"/>
</dbReference>
<keyword evidence="5 7" id="KW-0472">Membrane</keyword>
<evidence type="ECO:0000256" key="7">
    <source>
        <dbReference type="SAM" id="Phobius"/>
    </source>
</evidence>
<dbReference type="Pfam" id="PF01594">
    <property type="entry name" value="AI-2E_transport"/>
    <property type="match status" value="1"/>
</dbReference>
<feature type="transmembrane region" description="Helical" evidence="7">
    <location>
        <begin position="134"/>
        <end position="156"/>
    </location>
</feature>
<keyword evidence="3 7" id="KW-0812">Transmembrane</keyword>
<dbReference type="OrthoDB" id="137390at2157"/>
<reference evidence="8 9" key="1">
    <citation type="submission" date="2017-09" db="EMBL/GenBank/DDBJ databases">
        <authorList>
            <person name="Ehlers B."/>
            <person name="Leendertz F.H."/>
        </authorList>
    </citation>
    <scope>NUCLEOTIDE SEQUENCE [LARGE SCALE GENOMIC DNA]</scope>
    <source>
        <strain evidence="8 9">DSM 27208</strain>
    </source>
</reference>
<feature type="transmembrane region" description="Helical" evidence="7">
    <location>
        <begin position="189"/>
        <end position="211"/>
    </location>
</feature>
<gene>
    <name evidence="8" type="ORF">SAMN06269185_0652</name>
</gene>
<evidence type="ECO:0000256" key="5">
    <source>
        <dbReference type="ARBA" id="ARBA00023136"/>
    </source>
</evidence>
<evidence type="ECO:0000256" key="4">
    <source>
        <dbReference type="ARBA" id="ARBA00022989"/>
    </source>
</evidence>
<dbReference type="PANTHER" id="PTHR21716">
    <property type="entry name" value="TRANSMEMBRANE PROTEIN"/>
    <property type="match status" value="1"/>
</dbReference>
<comment type="subcellular location">
    <subcellularLocation>
        <location evidence="1">Membrane</location>
        <topology evidence="1">Multi-pass membrane protein</topology>
    </subcellularLocation>
</comment>
<comment type="similarity">
    <text evidence="2">Belongs to the autoinducer-2 exporter (AI-2E) (TC 2.A.86) family.</text>
</comment>
<sequence length="388" mass="40761">MTRQQGFLLACIAASAIVAFVVVLPFVEFVLGAAVLAYLLSPLHRRLTPRVGGRTSAVLLILSSVLVVVVPLAYVGIRLVRDMRSLARGNIDLQIAAIEASLAEQFGLDVALEPHLRSAGQDGIDLLTGSVGDVFATAMHTGMGFGLLFFLVYYALRDGPDLVEWTMEHSPLAEPVSEELYDQIEQTTWGVVIGHILVAVFQGLVGGVGLWVAGIPKVAFWTFVMIILGLLPLIGAFAVWGAASAYLLAIGATADGLLLAAYGLLVVSSVDNFVRPIVIDRRANLNPGLILLGVFGGVYVLGFVGLFVGPVVLGVFTATVRTYVEEYDRLIEKPAEQAGTTPAEQTVTGPSVDDADGEVNEPPAATSTPTEGSGDDADGLSDVSDSAG</sequence>
<feature type="transmembrane region" description="Helical" evidence="7">
    <location>
        <begin position="60"/>
        <end position="80"/>
    </location>
</feature>
<feature type="transmembrane region" description="Helical" evidence="7">
    <location>
        <begin position="218"/>
        <end position="240"/>
    </location>
</feature>
<evidence type="ECO:0000313" key="8">
    <source>
        <dbReference type="EMBL" id="SNZ04709.1"/>
    </source>
</evidence>
<proteinExistence type="inferred from homology"/>
<evidence type="ECO:0000313" key="9">
    <source>
        <dbReference type="Proteomes" id="UP000219453"/>
    </source>
</evidence>
<dbReference type="RefSeq" id="WP_097007655.1">
    <property type="nucleotide sequence ID" value="NZ_OBEJ01000001.1"/>
</dbReference>
<feature type="compositionally biased region" description="Polar residues" evidence="6">
    <location>
        <begin position="338"/>
        <end position="349"/>
    </location>
</feature>
<keyword evidence="4 7" id="KW-1133">Transmembrane helix</keyword>
<organism evidence="8 9">
    <name type="scientific">Natronoarchaeum philippinense</name>
    <dbReference type="NCBI Taxonomy" id="558529"/>
    <lineage>
        <taxon>Archaea</taxon>
        <taxon>Methanobacteriati</taxon>
        <taxon>Methanobacteriota</taxon>
        <taxon>Stenosarchaea group</taxon>
        <taxon>Halobacteria</taxon>
        <taxon>Halobacteriales</taxon>
        <taxon>Natronoarchaeaceae</taxon>
    </lineage>
</organism>
<dbReference type="GO" id="GO:0016020">
    <property type="term" value="C:membrane"/>
    <property type="evidence" value="ECO:0007669"/>
    <property type="project" value="UniProtKB-SubCell"/>
</dbReference>
<dbReference type="PANTHER" id="PTHR21716:SF4">
    <property type="entry name" value="TRANSMEMBRANE PROTEIN 245"/>
    <property type="match status" value="1"/>
</dbReference>
<name>A0A285N5K3_NATPI</name>
<feature type="transmembrane region" description="Helical" evidence="7">
    <location>
        <begin position="246"/>
        <end position="267"/>
    </location>
</feature>